<dbReference type="InterPro" id="IPR036388">
    <property type="entry name" value="WH-like_DNA-bd_sf"/>
</dbReference>
<feature type="compositionally biased region" description="Low complexity" evidence="1">
    <location>
        <begin position="59"/>
        <end position="82"/>
    </location>
</feature>
<evidence type="ECO:0000259" key="2">
    <source>
        <dbReference type="Pfam" id="PF09012"/>
    </source>
</evidence>
<evidence type="ECO:0000313" key="4">
    <source>
        <dbReference type="Proteomes" id="UP000184608"/>
    </source>
</evidence>
<organism evidence="3 4">
    <name type="scientific">Vibrio aerogenes CECT 7868</name>
    <dbReference type="NCBI Taxonomy" id="1216006"/>
    <lineage>
        <taxon>Bacteria</taxon>
        <taxon>Pseudomonadati</taxon>
        <taxon>Pseudomonadota</taxon>
        <taxon>Gammaproteobacteria</taxon>
        <taxon>Vibrionales</taxon>
        <taxon>Vibrionaceae</taxon>
        <taxon>Vibrio</taxon>
    </lineage>
</organism>
<dbReference type="STRING" id="1216006.VA7868_04061"/>
<dbReference type="OrthoDB" id="467062at2"/>
<dbReference type="Pfam" id="PF09012">
    <property type="entry name" value="FeoC"/>
    <property type="match status" value="1"/>
</dbReference>
<feature type="domain" description="Transcriptional regulator HTH-type FeoC" evidence="2">
    <location>
        <begin position="2"/>
        <end position="48"/>
    </location>
</feature>
<dbReference type="Gene3D" id="1.10.10.10">
    <property type="entry name" value="Winged helix-like DNA-binding domain superfamily/Winged helix DNA-binding domain"/>
    <property type="match status" value="1"/>
</dbReference>
<accession>A0A1M6CTE2</accession>
<reference evidence="3 4" key="1">
    <citation type="submission" date="2016-11" db="EMBL/GenBank/DDBJ databases">
        <authorList>
            <person name="Jaros S."/>
            <person name="Januszkiewicz K."/>
            <person name="Wedrychowicz H."/>
        </authorList>
    </citation>
    <scope>NUCLEOTIDE SEQUENCE [LARGE SCALE GENOMIC DNA]</scope>
    <source>
        <strain evidence="3 4">CECT 7868</strain>
    </source>
</reference>
<dbReference type="SUPFAM" id="SSF46785">
    <property type="entry name" value="Winged helix' DNA-binding domain"/>
    <property type="match status" value="1"/>
</dbReference>
<gene>
    <name evidence="3" type="ORF">VA7868_04061</name>
</gene>
<dbReference type="Proteomes" id="UP000184608">
    <property type="component" value="Unassembled WGS sequence"/>
</dbReference>
<sequence length="113" mass="12599">MILHELKDYLEKHGTVSRKELARHFHLSEDGIDAMLSVWMKKGVISRLVDTRKGLSANKGLSTSKELSTSKKLSTSKGLSTGQESSADSGEGKPRQVRYRINRERALSLTVIM</sequence>
<name>A0A1M6CTE2_9VIBR</name>
<dbReference type="InterPro" id="IPR015102">
    <property type="entry name" value="Tscrpt_reg_HTH_FeoC"/>
</dbReference>
<dbReference type="EMBL" id="FQXZ01000046">
    <property type="protein sequence ID" value="SHI64153.1"/>
    <property type="molecule type" value="Genomic_DNA"/>
</dbReference>
<keyword evidence="4" id="KW-1185">Reference proteome</keyword>
<evidence type="ECO:0000256" key="1">
    <source>
        <dbReference type="SAM" id="MobiDB-lite"/>
    </source>
</evidence>
<protein>
    <submittedName>
        <fullName evidence="3">FeoC like transcriptional regulator</fullName>
    </submittedName>
</protein>
<evidence type="ECO:0000313" key="3">
    <source>
        <dbReference type="EMBL" id="SHI64153.1"/>
    </source>
</evidence>
<dbReference type="AlphaFoldDB" id="A0A1M6CTE2"/>
<proteinExistence type="predicted"/>
<feature type="region of interest" description="Disordered" evidence="1">
    <location>
        <begin position="59"/>
        <end position="99"/>
    </location>
</feature>
<dbReference type="InterPro" id="IPR036390">
    <property type="entry name" value="WH_DNA-bd_sf"/>
</dbReference>